<reference evidence="3" key="1">
    <citation type="submission" date="2016-10" db="EMBL/GenBank/DDBJ databases">
        <authorList>
            <person name="Varghese N."/>
            <person name="Submissions S."/>
        </authorList>
    </citation>
    <scope>NUCLEOTIDE SEQUENCE [LARGE SCALE GENOMIC DNA]</scope>
    <source>
        <strain evidence="3">DSM 24536</strain>
    </source>
</reference>
<dbReference type="Proteomes" id="UP000199226">
    <property type="component" value="Unassembled WGS sequence"/>
</dbReference>
<dbReference type="AlphaFoldDB" id="A0A1G9X9F0"/>
<feature type="signal peptide" evidence="1">
    <location>
        <begin position="1"/>
        <end position="18"/>
    </location>
</feature>
<organism evidence="2 3">
    <name type="scientific">Daejeonella rubra</name>
    <dbReference type="NCBI Taxonomy" id="990371"/>
    <lineage>
        <taxon>Bacteria</taxon>
        <taxon>Pseudomonadati</taxon>
        <taxon>Bacteroidota</taxon>
        <taxon>Sphingobacteriia</taxon>
        <taxon>Sphingobacteriales</taxon>
        <taxon>Sphingobacteriaceae</taxon>
        <taxon>Daejeonella</taxon>
    </lineage>
</organism>
<sequence>MRYFLVFAFLISPFFCSAQRLHIAKRNITSKSGLEFSKSIRDSTISIDLREKIIFSEVRSGNIPEFYRKLIEIRDTVLINNKNNTIKYFVLPDFLAIGNDDDYFYCPMRPQLAQKVADLLKCSLPTRKISNRIYQNAAVKMVPQPIPPSKAMITVPIFEKHNSMVQEQRKNTLSQFPNGSLTAGNKKDVVISNKTYNDKGLLRVVIYGWHKPDGKAIQPLYNGHSTIHVDYSHGIRFVQNKVWVNGKKTSIQKILKSEILHPLLSDEGVIAKPYYPVGLY</sequence>
<evidence type="ECO:0000313" key="3">
    <source>
        <dbReference type="Proteomes" id="UP000199226"/>
    </source>
</evidence>
<gene>
    <name evidence="2" type="ORF">SAMN05421813_12920</name>
</gene>
<accession>A0A1G9X9F0</accession>
<keyword evidence="3" id="KW-1185">Reference proteome</keyword>
<keyword evidence="1" id="KW-0732">Signal</keyword>
<name>A0A1G9X9F0_9SPHI</name>
<evidence type="ECO:0000256" key="1">
    <source>
        <dbReference type="SAM" id="SignalP"/>
    </source>
</evidence>
<protein>
    <submittedName>
        <fullName evidence="2">Uncharacterized protein</fullName>
    </submittedName>
</protein>
<dbReference type="STRING" id="990371.SAMN05421813_12920"/>
<proteinExistence type="predicted"/>
<feature type="chain" id="PRO_5011667299" evidence="1">
    <location>
        <begin position="19"/>
        <end position="280"/>
    </location>
</feature>
<dbReference type="EMBL" id="FNHH01000029">
    <property type="protein sequence ID" value="SDM92953.1"/>
    <property type="molecule type" value="Genomic_DNA"/>
</dbReference>
<evidence type="ECO:0000313" key="2">
    <source>
        <dbReference type="EMBL" id="SDM92953.1"/>
    </source>
</evidence>